<protein>
    <submittedName>
        <fullName evidence="2">Uncharacterized protein</fullName>
    </submittedName>
</protein>
<feature type="region of interest" description="Disordered" evidence="1">
    <location>
        <begin position="151"/>
        <end position="192"/>
    </location>
</feature>
<reference evidence="2 3" key="1">
    <citation type="journal article" date="2016" name="Fungal Biol.">
        <title>The genome of Xylona heveae provides a window into fungal endophytism.</title>
        <authorList>
            <person name="Gazis R."/>
            <person name="Kuo A."/>
            <person name="Riley R."/>
            <person name="LaButti K."/>
            <person name="Lipzen A."/>
            <person name="Lin J."/>
            <person name="Amirebrahimi M."/>
            <person name="Hesse C.N."/>
            <person name="Spatafora J.W."/>
            <person name="Henrissat B."/>
            <person name="Hainaut M."/>
            <person name="Grigoriev I.V."/>
            <person name="Hibbett D.S."/>
        </authorList>
    </citation>
    <scope>NUCLEOTIDE SEQUENCE [LARGE SCALE GENOMIC DNA]</scope>
    <source>
        <strain evidence="2 3">TC161</strain>
    </source>
</reference>
<dbReference type="InParanoid" id="A0A165JK99"/>
<name>A0A165JK99_XYLHT</name>
<feature type="compositionally biased region" description="Basic and acidic residues" evidence="1">
    <location>
        <begin position="154"/>
        <end position="168"/>
    </location>
</feature>
<accession>A0A165JK99</accession>
<feature type="compositionally biased region" description="Polar residues" evidence="1">
    <location>
        <begin position="7"/>
        <end position="30"/>
    </location>
</feature>
<keyword evidence="3" id="KW-1185">Reference proteome</keyword>
<evidence type="ECO:0000313" key="2">
    <source>
        <dbReference type="EMBL" id="KZF26340.1"/>
    </source>
</evidence>
<feature type="compositionally biased region" description="Basic and acidic residues" evidence="1">
    <location>
        <begin position="180"/>
        <end position="192"/>
    </location>
</feature>
<evidence type="ECO:0000313" key="3">
    <source>
        <dbReference type="Proteomes" id="UP000076632"/>
    </source>
</evidence>
<feature type="region of interest" description="Disordered" evidence="1">
    <location>
        <begin position="1"/>
        <end position="39"/>
    </location>
</feature>
<dbReference type="EMBL" id="KV407454">
    <property type="protein sequence ID" value="KZF26340.1"/>
    <property type="molecule type" value="Genomic_DNA"/>
</dbReference>
<gene>
    <name evidence="2" type="ORF">L228DRAFT_279556</name>
</gene>
<dbReference type="OrthoDB" id="5392724at2759"/>
<sequence length="192" mass="20588">MLPFESITHQIQKGSNNTGDQSRQAASNSNQREDAPPSYSCATTHRLPTNFIFAGPQAYGDSDDSQVDMAAPITLKIDMSTRIMGHGNLIAVPNVDPQTTSTRVAAGMLAALRQMSALSAFETEDGRSRPVEISILSGINVTGSNNVFGVAKPKARETVHNNGGRDNEPNAQQAARKRKAESEPPESRPSKI</sequence>
<organism evidence="2 3">
    <name type="scientific">Xylona heveae (strain CBS 132557 / TC161)</name>
    <dbReference type="NCBI Taxonomy" id="1328760"/>
    <lineage>
        <taxon>Eukaryota</taxon>
        <taxon>Fungi</taxon>
        <taxon>Dikarya</taxon>
        <taxon>Ascomycota</taxon>
        <taxon>Pezizomycotina</taxon>
        <taxon>Xylonomycetes</taxon>
        <taxon>Xylonales</taxon>
        <taxon>Xylonaceae</taxon>
        <taxon>Xylona</taxon>
    </lineage>
</organism>
<dbReference type="Proteomes" id="UP000076632">
    <property type="component" value="Unassembled WGS sequence"/>
</dbReference>
<dbReference type="GeneID" id="28900830"/>
<evidence type="ECO:0000256" key="1">
    <source>
        <dbReference type="SAM" id="MobiDB-lite"/>
    </source>
</evidence>
<proteinExistence type="predicted"/>
<dbReference type="AlphaFoldDB" id="A0A165JK99"/>
<dbReference type="RefSeq" id="XP_018191895.1">
    <property type="nucleotide sequence ID" value="XM_018335693.1"/>
</dbReference>